<name>A0A926DL03_9FIRM</name>
<sequence>MENRFTLQFHEPQFKTWSSDNFFISTILPKETAYHWYMNFYVNTLGVAKTEDDNAPPSVLFHPSCIPTTSQFLCNVWDLCPFVDKNTLNREIVKTSYPTFCDFVTDFVSQGYFIDATFSQTKIRGRNYSHKAYITGFDRDLQEVYLADHIDNGRFQHFTMRFDDLNHAFLEADEFIPLFDKDHQMEENSIYLIKPKDFHYEFDCGLFSQFLKDYLNSDPGTGFLAKIRNTPFRKDAFCYGLEIYDIIEAYLDKILYKPNYINENRIDDRIFTFLYDHKLTMQKRIQYLIKEQNFKLEPLLAPAGECVDYATMCFNLYLKFGFTYRKENVERIKNLLLGLKQMDISLCTELIERVS</sequence>
<dbReference type="EMBL" id="JACRSU010000003">
    <property type="protein sequence ID" value="MBC8540880.1"/>
    <property type="molecule type" value="Genomic_DNA"/>
</dbReference>
<proteinExistence type="predicted"/>
<dbReference type="Proteomes" id="UP000611762">
    <property type="component" value="Unassembled WGS sequence"/>
</dbReference>
<comment type="caution">
    <text evidence="1">The sequence shown here is derived from an EMBL/GenBank/DDBJ whole genome shotgun (WGS) entry which is preliminary data.</text>
</comment>
<accession>A0A926DL03</accession>
<evidence type="ECO:0000313" key="2">
    <source>
        <dbReference type="Proteomes" id="UP000611762"/>
    </source>
</evidence>
<protein>
    <submittedName>
        <fullName evidence="1">Uncharacterized protein</fullName>
    </submittedName>
</protein>
<dbReference type="AlphaFoldDB" id="A0A926DL03"/>
<keyword evidence="2" id="KW-1185">Reference proteome</keyword>
<dbReference type="RefSeq" id="WP_249312342.1">
    <property type="nucleotide sequence ID" value="NZ_JACRSU010000003.1"/>
</dbReference>
<gene>
    <name evidence="1" type="ORF">H8698_07815</name>
</gene>
<evidence type="ECO:0000313" key="1">
    <source>
        <dbReference type="EMBL" id="MBC8540880.1"/>
    </source>
</evidence>
<organism evidence="1 2">
    <name type="scientific">Congzhengia minquanensis</name>
    <dbReference type="NCBI Taxonomy" id="2763657"/>
    <lineage>
        <taxon>Bacteria</taxon>
        <taxon>Bacillati</taxon>
        <taxon>Bacillota</taxon>
        <taxon>Clostridia</taxon>
        <taxon>Eubacteriales</taxon>
        <taxon>Oscillospiraceae</taxon>
        <taxon>Congzhengia</taxon>
    </lineage>
</organism>
<reference evidence="1" key="1">
    <citation type="submission" date="2020-08" db="EMBL/GenBank/DDBJ databases">
        <title>Genome public.</title>
        <authorList>
            <person name="Liu C."/>
            <person name="Sun Q."/>
        </authorList>
    </citation>
    <scope>NUCLEOTIDE SEQUENCE</scope>
    <source>
        <strain evidence="1">H8</strain>
    </source>
</reference>